<gene>
    <name evidence="1" type="ORF">HPBE_LOCUS23037</name>
</gene>
<protein>
    <submittedName>
        <fullName evidence="1 3">Uncharacterized protein</fullName>
    </submittedName>
</protein>
<reference evidence="1 2" key="1">
    <citation type="submission" date="2018-11" db="EMBL/GenBank/DDBJ databases">
        <authorList>
            <consortium name="Pathogen Informatics"/>
        </authorList>
    </citation>
    <scope>NUCLEOTIDE SEQUENCE [LARGE SCALE GENOMIC DNA]</scope>
</reference>
<dbReference type="Proteomes" id="UP000050761">
    <property type="component" value="Unassembled WGS sequence"/>
</dbReference>
<dbReference type="AlphaFoldDB" id="A0A183GK20"/>
<reference evidence="3" key="2">
    <citation type="submission" date="2019-09" db="UniProtKB">
        <authorList>
            <consortium name="WormBaseParasite"/>
        </authorList>
    </citation>
    <scope>IDENTIFICATION</scope>
</reference>
<dbReference type="EMBL" id="UZAH01034608">
    <property type="protein sequence ID" value="VDP36190.1"/>
    <property type="molecule type" value="Genomic_DNA"/>
</dbReference>
<accession>A0A3P8CYP1</accession>
<evidence type="ECO:0000313" key="2">
    <source>
        <dbReference type="Proteomes" id="UP000050761"/>
    </source>
</evidence>
<name>A0A183GK20_HELPZ</name>
<keyword evidence="2" id="KW-1185">Reference proteome</keyword>
<accession>A0A183GK20</accession>
<evidence type="ECO:0000313" key="1">
    <source>
        <dbReference type="EMBL" id="VDP36190.1"/>
    </source>
</evidence>
<evidence type="ECO:0000313" key="3">
    <source>
        <dbReference type="WBParaSite" id="HPBE_0002303601-mRNA-1"/>
    </source>
</evidence>
<organism evidence="2 3">
    <name type="scientific">Heligmosomoides polygyrus</name>
    <name type="common">Parasitic roundworm</name>
    <dbReference type="NCBI Taxonomy" id="6339"/>
    <lineage>
        <taxon>Eukaryota</taxon>
        <taxon>Metazoa</taxon>
        <taxon>Ecdysozoa</taxon>
        <taxon>Nematoda</taxon>
        <taxon>Chromadorea</taxon>
        <taxon>Rhabditida</taxon>
        <taxon>Rhabditina</taxon>
        <taxon>Rhabditomorpha</taxon>
        <taxon>Strongyloidea</taxon>
        <taxon>Heligmosomidae</taxon>
        <taxon>Heligmosomoides</taxon>
    </lineage>
</organism>
<proteinExistence type="predicted"/>
<sequence length="75" mass="8404">MLVAPARKSMLLCRKEMRWRLRKSVLMRRRMELKGGVLSCGDGEMNGIIGGARAADDIHADPALLAVERIRPVME</sequence>
<dbReference type="WBParaSite" id="HPBE_0002303601-mRNA-1">
    <property type="protein sequence ID" value="HPBE_0002303601-mRNA-1"/>
    <property type="gene ID" value="HPBE_0002303601"/>
</dbReference>